<comment type="caution">
    <text evidence="2">The sequence shown here is derived from an EMBL/GenBank/DDBJ whole genome shotgun (WGS) entry which is preliminary data.</text>
</comment>
<proteinExistence type="predicted"/>
<dbReference type="Proteomes" id="UP000555564">
    <property type="component" value="Unassembled WGS sequence"/>
</dbReference>
<keyword evidence="1" id="KW-1133">Transmembrane helix</keyword>
<gene>
    <name evidence="2" type="ORF">BJ992_005927</name>
</gene>
<keyword evidence="3" id="KW-1185">Reference proteome</keyword>
<feature type="transmembrane region" description="Helical" evidence="1">
    <location>
        <begin position="37"/>
        <end position="59"/>
    </location>
</feature>
<accession>A0A7X0MAX7</accession>
<name>A0A7X0MAX7_9ACTN</name>
<sequence>MQQPSSMMMAGVLVTLALFVLIGYVVRTLSTSTHTRLAGVLAAIASLIIAFPAVLYALYGG</sequence>
<reference evidence="2 3" key="1">
    <citation type="submission" date="2020-08" db="EMBL/GenBank/DDBJ databases">
        <title>Sequencing the genomes of 1000 actinobacteria strains.</title>
        <authorList>
            <person name="Klenk H.-P."/>
        </authorList>
    </citation>
    <scope>NUCLEOTIDE SEQUENCE [LARGE SCALE GENOMIC DNA]</scope>
    <source>
        <strain evidence="2 3">DSM 44936</strain>
    </source>
</reference>
<evidence type="ECO:0000256" key="1">
    <source>
        <dbReference type="SAM" id="Phobius"/>
    </source>
</evidence>
<evidence type="ECO:0000313" key="3">
    <source>
        <dbReference type="Proteomes" id="UP000555564"/>
    </source>
</evidence>
<protein>
    <submittedName>
        <fullName evidence="2">Uncharacterized protein</fullName>
    </submittedName>
</protein>
<keyword evidence="1" id="KW-0472">Membrane</keyword>
<evidence type="ECO:0000313" key="2">
    <source>
        <dbReference type="EMBL" id="MBB6476496.1"/>
    </source>
</evidence>
<dbReference type="EMBL" id="JACHIU010000001">
    <property type="protein sequence ID" value="MBB6476496.1"/>
    <property type="molecule type" value="Genomic_DNA"/>
</dbReference>
<organism evidence="2 3">
    <name type="scientific">Sphaerisporangium rubeum</name>
    <dbReference type="NCBI Taxonomy" id="321317"/>
    <lineage>
        <taxon>Bacteria</taxon>
        <taxon>Bacillati</taxon>
        <taxon>Actinomycetota</taxon>
        <taxon>Actinomycetes</taxon>
        <taxon>Streptosporangiales</taxon>
        <taxon>Streptosporangiaceae</taxon>
        <taxon>Sphaerisporangium</taxon>
    </lineage>
</organism>
<keyword evidence="1" id="KW-0812">Transmembrane</keyword>
<dbReference type="AlphaFoldDB" id="A0A7X0MAX7"/>